<evidence type="ECO:0000313" key="4">
    <source>
        <dbReference type="Proteomes" id="UP001596356"/>
    </source>
</evidence>
<accession>A0ABW2AV35</accession>
<dbReference type="GO" id="GO:0016787">
    <property type="term" value="F:hydrolase activity"/>
    <property type="evidence" value="ECO:0007669"/>
    <property type="project" value="UniProtKB-KW"/>
</dbReference>
<keyword evidence="3" id="KW-0378">Hydrolase</keyword>
<evidence type="ECO:0000259" key="2">
    <source>
        <dbReference type="Pfam" id="PF24491"/>
    </source>
</evidence>
<reference evidence="4" key="1">
    <citation type="journal article" date="2019" name="Int. J. Syst. Evol. Microbiol.">
        <title>The Global Catalogue of Microorganisms (GCM) 10K type strain sequencing project: providing services to taxonomists for standard genome sequencing and annotation.</title>
        <authorList>
            <consortium name="The Broad Institute Genomics Platform"/>
            <consortium name="The Broad Institute Genome Sequencing Center for Infectious Disease"/>
            <person name="Wu L."/>
            <person name="Ma J."/>
        </authorList>
    </citation>
    <scope>NUCLEOTIDE SEQUENCE [LARGE SCALE GENOMIC DNA]</scope>
    <source>
        <strain evidence="4">NBRC 106593</strain>
    </source>
</reference>
<dbReference type="PANTHER" id="PTHR46825">
    <property type="entry name" value="D-ALANYL-D-ALANINE-CARBOXYPEPTIDASE/ENDOPEPTIDASE AMPH"/>
    <property type="match status" value="1"/>
</dbReference>
<name>A0ABW2AV35_9MICO</name>
<organism evidence="3 4">
    <name type="scientific">Branchiibius cervicis</name>
    <dbReference type="NCBI Taxonomy" id="908252"/>
    <lineage>
        <taxon>Bacteria</taxon>
        <taxon>Bacillati</taxon>
        <taxon>Actinomycetota</taxon>
        <taxon>Actinomycetes</taxon>
        <taxon>Micrococcales</taxon>
        <taxon>Dermacoccaceae</taxon>
        <taxon>Branchiibius</taxon>
    </lineage>
</organism>
<evidence type="ECO:0000259" key="1">
    <source>
        <dbReference type="Pfam" id="PF00144"/>
    </source>
</evidence>
<dbReference type="RefSeq" id="WP_377823581.1">
    <property type="nucleotide sequence ID" value="NZ_JBHSWJ010000002.1"/>
</dbReference>
<proteinExistence type="predicted"/>
<dbReference type="InterPro" id="IPR056008">
    <property type="entry name" value="DUF7586"/>
</dbReference>
<gene>
    <name evidence="3" type="ORF">ACFQBT_14080</name>
</gene>
<dbReference type="Proteomes" id="UP001596356">
    <property type="component" value="Unassembled WGS sequence"/>
</dbReference>
<dbReference type="EMBL" id="JBHSWJ010000002">
    <property type="protein sequence ID" value="MFC6714879.1"/>
    <property type="molecule type" value="Genomic_DNA"/>
</dbReference>
<dbReference type="Pfam" id="PF24491">
    <property type="entry name" value="DUF7586"/>
    <property type="match status" value="1"/>
</dbReference>
<keyword evidence="4" id="KW-1185">Reference proteome</keyword>
<sequence length="453" mass="48456">MGGCPGDRRTAPAAGAALTARIARAQYTDRAPSVVGGVRTIAGLEWTAAVGDLDAAGTPAGPDTAYRIGSITKTFTAVLVMQLVADEAVALTDPIGEHLPELDLPGVSVQSLLTHGAGLYAETDGPWWERSAGLTWEQLLPSIRQAHIPASRFHYTNVGFAVLGQLVARLREKDWRDVLQERILDPLGLERTTYDRPGSGAHGFAVHPYADLVHDEPATDTGAMAPAGQLWSTAGDLLTFGQFLVRGAAEVLPDELRERMLVPTLVDDEPGERWARAYGLGVDVTNLGTARYVGHGGSMPGFQSALRADPESGDCAVLLMNSTAGIDLGATELIAELRRHVPLLPAAWQPAQQHSGDLDLTGTWFWGPRPHVATLHGPDLVLTPVGSGRGARFVRLARDRWLGQDGYFAGEPLQVHARGERSAYLDVGSFRFTRTPYDPASDIPGGVDDAGWH</sequence>
<feature type="domain" description="DUF7586" evidence="2">
    <location>
        <begin position="358"/>
        <end position="434"/>
    </location>
</feature>
<evidence type="ECO:0000313" key="3">
    <source>
        <dbReference type="EMBL" id="MFC6714879.1"/>
    </source>
</evidence>
<feature type="domain" description="Beta-lactamase-related" evidence="1">
    <location>
        <begin position="54"/>
        <end position="329"/>
    </location>
</feature>
<dbReference type="SUPFAM" id="SSF56601">
    <property type="entry name" value="beta-lactamase/transpeptidase-like"/>
    <property type="match status" value="1"/>
</dbReference>
<comment type="caution">
    <text evidence="3">The sequence shown here is derived from an EMBL/GenBank/DDBJ whole genome shotgun (WGS) entry which is preliminary data.</text>
</comment>
<protein>
    <submittedName>
        <fullName evidence="3">Serine hydrolase domain-containing protein</fullName>
        <ecNumber evidence="3">3.-.-.-</ecNumber>
    </submittedName>
</protein>
<dbReference type="Pfam" id="PF00144">
    <property type="entry name" value="Beta-lactamase"/>
    <property type="match status" value="1"/>
</dbReference>
<dbReference type="EC" id="3.-.-.-" evidence="3"/>
<dbReference type="InterPro" id="IPR001466">
    <property type="entry name" value="Beta-lactam-related"/>
</dbReference>
<dbReference type="InterPro" id="IPR012338">
    <property type="entry name" value="Beta-lactam/transpept-like"/>
</dbReference>
<dbReference type="Gene3D" id="3.40.710.10">
    <property type="entry name" value="DD-peptidase/beta-lactamase superfamily"/>
    <property type="match status" value="1"/>
</dbReference>
<dbReference type="InterPro" id="IPR050491">
    <property type="entry name" value="AmpC-like"/>
</dbReference>
<dbReference type="PANTHER" id="PTHR46825:SF7">
    <property type="entry name" value="D-ALANYL-D-ALANINE CARBOXYPEPTIDASE"/>
    <property type="match status" value="1"/>
</dbReference>